<dbReference type="EMBL" id="FWFX01000015">
    <property type="protein sequence ID" value="SLN68376.1"/>
    <property type="molecule type" value="Genomic_DNA"/>
</dbReference>
<evidence type="ECO:0000256" key="2">
    <source>
        <dbReference type="ARBA" id="ARBA00022737"/>
    </source>
</evidence>
<dbReference type="SUPFAM" id="SSF81901">
    <property type="entry name" value="HCP-like"/>
    <property type="match status" value="4"/>
</dbReference>
<protein>
    <submittedName>
        <fullName evidence="4">Putative beta-lactamase HcpC</fullName>
        <ecNumber evidence="4">3.5.2.6</ecNumber>
    </submittedName>
</protein>
<keyword evidence="2" id="KW-0677">Repeat</keyword>
<dbReference type="Gene3D" id="1.25.40.10">
    <property type="entry name" value="Tetratricopeptide repeat domain"/>
    <property type="match status" value="3"/>
</dbReference>
<dbReference type="EC" id="3.5.2.6" evidence="4"/>
<dbReference type="GO" id="GO:0008800">
    <property type="term" value="F:beta-lactamase activity"/>
    <property type="evidence" value="ECO:0007669"/>
    <property type="project" value="UniProtKB-EC"/>
</dbReference>
<dbReference type="SMART" id="SM00671">
    <property type="entry name" value="SEL1"/>
    <property type="match status" value="11"/>
</dbReference>
<evidence type="ECO:0000256" key="3">
    <source>
        <dbReference type="SAM" id="SignalP"/>
    </source>
</evidence>
<comment type="similarity">
    <text evidence="1">Belongs to the hcp beta-lactamase family.</text>
</comment>
<dbReference type="InterPro" id="IPR040239">
    <property type="entry name" value="HcpB-like"/>
</dbReference>
<dbReference type="PANTHER" id="PTHR13891">
    <property type="entry name" value="CYTOCHROME C OXIDASE ASSEMBLY FACTOR 7"/>
    <property type="match status" value="1"/>
</dbReference>
<gene>
    <name evidence="4" type="primary">hcpC</name>
    <name evidence="4" type="ORF">ROA7450_03662</name>
</gene>
<sequence>MFFKFLLAFFVSGVLALFPNASYAQAGDTEQCFSLAGIDLDPNLPEGLPGVQFSEIDVTEAISVCGHIASTLTNSDANAPSIWFTYARALMAAGEYDKSLPWLTKSQSQGFALADNGLGLIYQNGFGNTQKDLEKAEELYQAACKKGAVIGCTNLGRLVFETDEAAAYSIFSNACSVRPGYGCYWAGWQSFNGRGTFKDATQAIFWFETGCTFRDSQACNFLAWMHDSGNGVQKDISRATKLYAKACEFGHSSACYKAGVQILEKDAQHAFRLFDQGCAKRDGSSCAYAAILYGQGNGVEADTSKETKYYSLACDYENWNACYYAAYRLDRGIGAKKDIEKALSYYVKGCENGAAKSCVPAGMKLSVGSAGEHDPVKGLSYIEKACEGGEVNGCSIAGDWYQRGQGSDVNARQAVNYFEQACDGEDSRSCRKAATLRLSGEGLPIDAVAAYKNFHSGCALNDAESCYEVASAHKTKLGGVEFDGQTIFENYARACSLDFFAGCHEAGLTLFYSGDFSAGGRSRAPEYFDLACKNGVGDSCYYMARQYADGEGVVANASNASKYYSLACIADSQLGAASGICRDQSLQTLAGYPLRTRDQVFKCWSLLEIIENYSDRDILSKLAKTYKAGQFNAMKSDVANADALIADPESAVYLDYRRLVREDKDEKRSHSLIKDPSKLFQIAGLCHVLLTKFNEKAPDFSAKSSMHEWTKIFFREGGEAVQIPQLTTEAALSFYNSVQVTINELQIGLQSDEAKLMTVAYSESLENWANAGHPNLNVWKPKFIK</sequence>
<dbReference type="Pfam" id="PF08238">
    <property type="entry name" value="Sel1"/>
    <property type="match status" value="10"/>
</dbReference>
<dbReference type="Proteomes" id="UP000193061">
    <property type="component" value="Unassembled WGS sequence"/>
</dbReference>
<accession>A0A1X7A2L8</accession>
<reference evidence="4 5" key="1">
    <citation type="submission" date="2017-03" db="EMBL/GenBank/DDBJ databases">
        <authorList>
            <person name="Afonso C.L."/>
            <person name="Miller P.J."/>
            <person name="Scott M.A."/>
            <person name="Spackman E."/>
            <person name="Goraichik I."/>
            <person name="Dimitrov K.M."/>
            <person name="Suarez D.L."/>
            <person name="Swayne D.E."/>
        </authorList>
    </citation>
    <scope>NUCLEOTIDE SEQUENCE [LARGE SCALE GENOMIC DNA]</scope>
    <source>
        <strain evidence="4 5">CECT 7450</strain>
    </source>
</reference>
<keyword evidence="4" id="KW-0378">Hydrolase</keyword>
<keyword evidence="3" id="KW-0732">Signal</keyword>
<evidence type="ECO:0000256" key="1">
    <source>
        <dbReference type="ARBA" id="ARBA00008486"/>
    </source>
</evidence>
<evidence type="ECO:0000313" key="4">
    <source>
        <dbReference type="EMBL" id="SLN68376.1"/>
    </source>
</evidence>
<proteinExistence type="inferred from homology"/>
<dbReference type="InterPro" id="IPR006597">
    <property type="entry name" value="Sel1-like"/>
</dbReference>
<dbReference type="PANTHER" id="PTHR13891:SF1">
    <property type="entry name" value="CYTOCHROME C OXIDASE ASSEMBLY FACTOR 7"/>
    <property type="match status" value="1"/>
</dbReference>
<evidence type="ECO:0000313" key="5">
    <source>
        <dbReference type="Proteomes" id="UP000193061"/>
    </source>
</evidence>
<dbReference type="AlphaFoldDB" id="A0A1X7A2L8"/>
<name>A0A1X7A2L8_9RHOB</name>
<feature type="signal peptide" evidence="3">
    <location>
        <begin position="1"/>
        <end position="26"/>
    </location>
</feature>
<keyword evidence="5" id="KW-1185">Reference proteome</keyword>
<dbReference type="InterPro" id="IPR011990">
    <property type="entry name" value="TPR-like_helical_dom_sf"/>
</dbReference>
<feature type="chain" id="PRO_5013208234" evidence="3">
    <location>
        <begin position="27"/>
        <end position="785"/>
    </location>
</feature>
<organism evidence="4 5">
    <name type="scientific">Roseovarius albus</name>
    <dbReference type="NCBI Taxonomy" id="1247867"/>
    <lineage>
        <taxon>Bacteria</taxon>
        <taxon>Pseudomonadati</taxon>
        <taxon>Pseudomonadota</taxon>
        <taxon>Alphaproteobacteria</taxon>
        <taxon>Rhodobacterales</taxon>
        <taxon>Roseobacteraceae</taxon>
        <taxon>Roseovarius</taxon>
    </lineage>
</organism>